<evidence type="ECO:0000256" key="1">
    <source>
        <dbReference type="ARBA" id="ARBA00001947"/>
    </source>
</evidence>
<evidence type="ECO:0000256" key="6">
    <source>
        <dbReference type="ARBA" id="ARBA00022833"/>
    </source>
</evidence>
<feature type="non-terminal residue" evidence="10">
    <location>
        <position position="1"/>
    </location>
</feature>
<dbReference type="PANTHER" id="PTHR43655:SF2">
    <property type="entry name" value="AFG3 LIKE MATRIX AAA PEPTIDASE SUBUNIT 2, ISOFORM A"/>
    <property type="match status" value="1"/>
</dbReference>
<dbReference type="GO" id="GO:0046872">
    <property type="term" value="F:metal ion binding"/>
    <property type="evidence" value="ECO:0007669"/>
    <property type="project" value="UniProtKB-KW"/>
</dbReference>
<evidence type="ECO:0000256" key="5">
    <source>
        <dbReference type="ARBA" id="ARBA00022801"/>
    </source>
</evidence>
<gene>
    <name evidence="10" type="ORF">S03H2_49390</name>
</gene>
<evidence type="ECO:0000259" key="9">
    <source>
        <dbReference type="Pfam" id="PF01434"/>
    </source>
</evidence>
<organism evidence="10">
    <name type="scientific">marine sediment metagenome</name>
    <dbReference type="NCBI Taxonomy" id="412755"/>
    <lineage>
        <taxon>unclassified sequences</taxon>
        <taxon>metagenomes</taxon>
        <taxon>ecological metagenomes</taxon>
    </lineage>
</organism>
<keyword evidence="6" id="KW-0862">Zinc</keyword>
<dbReference type="Pfam" id="PF01434">
    <property type="entry name" value="Peptidase_M41"/>
    <property type="match status" value="1"/>
</dbReference>
<dbReference type="InterPro" id="IPR050928">
    <property type="entry name" value="ATP-dep_Zn_Metalloprotease"/>
</dbReference>
<keyword evidence="4" id="KW-0547">Nucleotide-binding</keyword>
<keyword evidence="2" id="KW-0645">Protease</keyword>
<dbReference type="InterPro" id="IPR037219">
    <property type="entry name" value="Peptidase_M41-like"/>
</dbReference>
<accession>X1HPI8</accession>
<dbReference type="GO" id="GO:0004176">
    <property type="term" value="F:ATP-dependent peptidase activity"/>
    <property type="evidence" value="ECO:0007669"/>
    <property type="project" value="InterPro"/>
</dbReference>
<evidence type="ECO:0000256" key="7">
    <source>
        <dbReference type="ARBA" id="ARBA00022840"/>
    </source>
</evidence>
<dbReference type="AlphaFoldDB" id="X1HPI8"/>
<evidence type="ECO:0000256" key="3">
    <source>
        <dbReference type="ARBA" id="ARBA00022723"/>
    </source>
</evidence>
<evidence type="ECO:0000256" key="8">
    <source>
        <dbReference type="ARBA" id="ARBA00023049"/>
    </source>
</evidence>
<keyword evidence="8" id="KW-0482">Metalloprotease</keyword>
<keyword evidence="5" id="KW-0378">Hydrolase</keyword>
<dbReference type="EMBL" id="BARU01031206">
    <property type="protein sequence ID" value="GAH72046.1"/>
    <property type="molecule type" value="Genomic_DNA"/>
</dbReference>
<protein>
    <recommendedName>
        <fullName evidence="9">Peptidase M41 domain-containing protein</fullName>
    </recommendedName>
</protein>
<keyword evidence="3" id="KW-0479">Metal-binding</keyword>
<dbReference type="Gene3D" id="1.20.58.760">
    <property type="entry name" value="Peptidase M41"/>
    <property type="match status" value="1"/>
</dbReference>
<evidence type="ECO:0000256" key="2">
    <source>
        <dbReference type="ARBA" id="ARBA00022670"/>
    </source>
</evidence>
<comment type="caution">
    <text evidence="10">The sequence shown here is derived from an EMBL/GenBank/DDBJ whole genome shotgun (WGS) entry which is preliminary data.</text>
</comment>
<dbReference type="GO" id="GO:0006508">
    <property type="term" value="P:proteolysis"/>
    <property type="evidence" value="ECO:0007669"/>
    <property type="project" value="UniProtKB-KW"/>
</dbReference>
<dbReference type="SUPFAM" id="SSF140990">
    <property type="entry name" value="FtsH protease domain-like"/>
    <property type="match status" value="1"/>
</dbReference>
<keyword evidence="7" id="KW-0067">ATP-binding</keyword>
<dbReference type="PANTHER" id="PTHR43655">
    <property type="entry name" value="ATP-DEPENDENT PROTEASE"/>
    <property type="match status" value="1"/>
</dbReference>
<name>X1HPI8_9ZZZZ</name>
<proteinExistence type="predicted"/>
<feature type="domain" description="Peptidase M41" evidence="9">
    <location>
        <begin position="6"/>
        <end position="196"/>
    </location>
</feature>
<dbReference type="GO" id="GO:0005524">
    <property type="term" value="F:ATP binding"/>
    <property type="evidence" value="ECO:0007669"/>
    <property type="project" value="UniProtKB-KW"/>
</dbReference>
<comment type="cofactor">
    <cofactor evidence="1">
        <name>Zn(2+)</name>
        <dbReference type="ChEBI" id="CHEBI:29105"/>
    </cofactor>
</comment>
<evidence type="ECO:0000313" key="10">
    <source>
        <dbReference type="EMBL" id="GAH72046.1"/>
    </source>
</evidence>
<sequence length="207" mass="23176">SEKKSRVITQREKEITAYHESGHALTAKMLPNADAQVHKISIIARGMAGGWTRFLPSEDRHLYTKSQLNDAIAILLGGRIAEEIIFNEVTDGAQKDLSNATSLARKMVTEYGMSDKLGLRTFGQRQELIFLGREISEQKDYSDKTAREIDEEVYGIIQRAYNTAKKILSEHKAKLTQIAVQLIANETLEEAQLNKLFKGLTPQPSSS</sequence>
<dbReference type="GO" id="GO:0004222">
    <property type="term" value="F:metalloendopeptidase activity"/>
    <property type="evidence" value="ECO:0007669"/>
    <property type="project" value="InterPro"/>
</dbReference>
<reference evidence="10" key="1">
    <citation type="journal article" date="2014" name="Front. Microbiol.">
        <title>High frequency of phylogenetically diverse reductive dehalogenase-homologous genes in deep subseafloor sedimentary metagenomes.</title>
        <authorList>
            <person name="Kawai M."/>
            <person name="Futagami T."/>
            <person name="Toyoda A."/>
            <person name="Takaki Y."/>
            <person name="Nishi S."/>
            <person name="Hori S."/>
            <person name="Arai W."/>
            <person name="Tsubouchi T."/>
            <person name="Morono Y."/>
            <person name="Uchiyama I."/>
            <person name="Ito T."/>
            <person name="Fujiyama A."/>
            <person name="Inagaki F."/>
            <person name="Takami H."/>
        </authorList>
    </citation>
    <scope>NUCLEOTIDE SEQUENCE</scope>
    <source>
        <strain evidence="10">Expedition CK06-06</strain>
    </source>
</reference>
<dbReference type="InterPro" id="IPR000642">
    <property type="entry name" value="Peptidase_M41"/>
</dbReference>
<dbReference type="FunFam" id="1.20.58.760:FF:000001">
    <property type="entry name" value="ATP-dependent zinc metalloprotease FtsH"/>
    <property type="match status" value="1"/>
</dbReference>
<evidence type="ECO:0000256" key="4">
    <source>
        <dbReference type="ARBA" id="ARBA00022741"/>
    </source>
</evidence>